<accession>A0A2Z5A9Y3</accession>
<reference evidence="1 2" key="1">
    <citation type="submission" date="2017-06" db="EMBL/GenBank/DDBJ databases">
        <title>Evolution towards high GC content and high-temperature stress adaptation in endophytic Pseudomonas oryzihabitans impacted its plant-growth promoting traits.</title>
        <authorList>
            <person name="Nascimento F.X."/>
        </authorList>
    </citation>
    <scope>NUCLEOTIDE SEQUENCE [LARGE SCALE GENOMIC DNA]</scope>
    <source>
        <strain evidence="1 2">MS8</strain>
    </source>
</reference>
<organism evidence="1 2">
    <name type="scientific">Pseudomonas oryzihabitans</name>
    <dbReference type="NCBI Taxonomy" id="47885"/>
    <lineage>
        <taxon>Bacteria</taxon>
        <taxon>Pseudomonadati</taxon>
        <taxon>Pseudomonadota</taxon>
        <taxon>Gammaproteobacteria</taxon>
        <taxon>Pseudomonadales</taxon>
        <taxon>Pseudomonadaceae</taxon>
        <taxon>Pseudomonas</taxon>
    </lineage>
</organism>
<dbReference type="EMBL" id="CP022198">
    <property type="protein sequence ID" value="AXA66772.1"/>
    <property type="molecule type" value="Genomic_DNA"/>
</dbReference>
<protein>
    <submittedName>
        <fullName evidence="1">Uncharacterized protein</fullName>
    </submittedName>
</protein>
<name>A0A2Z5A9Y3_9PSED</name>
<dbReference type="RefSeq" id="WP_208691007.1">
    <property type="nucleotide sequence ID" value="NZ_CP022198.1"/>
</dbReference>
<dbReference type="Proteomes" id="UP000250579">
    <property type="component" value="Chromosome"/>
</dbReference>
<sequence length="87" mass="9895">MDPVRIVRGLQQLGVQKRLSYGGEGAPACPLEPVDEKYHQLLLAVNISQKENEHLRQELAKARSMAIDEKMDADRLRSQVSWLQGKR</sequence>
<evidence type="ECO:0000313" key="1">
    <source>
        <dbReference type="EMBL" id="AXA66772.1"/>
    </source>
</evidence>
<evidence type="ECO:0000313" key="2">
    <source>
        <dbReference type="Proteomes" id="UP000250579"/>
    </source>
</evidence>
<dbReference type="AlphaFoldDB" id="A0A2Z5A9Y3"/>
<proteinExistence type="predicted"/>
<gene>
    <name evidence="1" type="ORF">CE139_13395</name>
</gene>